<gene>
    <name evidence="3" type="primary">LOC103705986</name>
</gene>
<accession>A0A8B7BYQ2</accession>
<keyword evidence="1" id="KW-1133">Transmembrane helix</keyword>
<dbReference type="AlphaFoldDB" id="A0A8B7BYQ2"/>
<keyword evidence="1" id="KW-0472">Membrane</keyword>
<proteinExistence type="predicted"/>
<dbReference type="KEGG" id="pda:103705986"/>
<dbReference type="PANTHER" id="PTHR36797:SF3">
    <property type="entry name" value="OS01G0258600 PROTEIN"/>
    <property type="match status" value="1"/>
</dbReference>
<evidence type="ECO:0000256" key="1">
    <source>
        <dbReference type="SAM" id="Phobius"/>
    </source>
</evidence>
<feature type="transmembrane region" description="Helical" evidence="1">
    <location>
        <begin position="114"/>
        <end position="135"/>
    </location>
</feature>
<reference evidence="2" key="1">
    <citation type="journal article" date="2019" name="Nat. Commun.">
        <title>Genome-wide association mapping of date palm fruit traits.</title>
        <authorList>
            <person name="Hazzouri K.M."/>
            <person name="Gros-Balthazard M."/>
            <person name="Flowers J.M."/>
            <person name="Copetti D."/>
            <person name="Lemansour A."/>
            <person name="Lebrun M."/>
            <person name="Masmoudi K."/>
            <person name="Ferrand S."/>
            <person name="Dhar M.I."/>
            <person name="Fresquez Z.A."/>
            <person name="Rosas U."/>
            <person name="Zhang J."/>
            <person name="Talag J."/>
            <person name="Lee S."/>
            <person name="Kudrna D."/>
            <person name="Powell R.F."/>
            <person name="Leitch I.J."/>
            <person name="Krueger R.R."/>
            <person name="Wing R.A."/>
            <person name="Amiri K.M.A."/>
            <person name="Purugganan M.D."/>
        </authorList>
    </citation>
    <scope>NUCLEOTIDE SEQUENCE [LARGE SCALE GENOMIC DNA]</scope>
    <source>
        <strain evidence="2">cv. Khalas</strain>
    </source>
</reference>
<dbReference type="OrthoDB" id="1900731at2759"/>
<protein>
    <submittedName>
        <fullName evidence="3">Uncharacterized protein LOC103705986</fullName>
    </submittedName>
</protein>
<evidence type="ECO:0000313" key="3">
    <source>
        <dbReference type="RefSeq" id="XP_008788136.2"/>
    </source>
</evidence>
<dbReference type="Proteomes" id="UP000228380">
    <property type="component" value="Chromosome 16"/>
</dbReference>
<keyword evidence="1" id="KW-0812">Transmembrane</keyword>
<organism evidence="2 3">
    <name type="scientific">Phoenix dactylifera</name>
    <name type="common">Date palm</name>
    <dbReference type="NCBI Taxonomy" id="42345"/>
    <lineage>
        <taxon>Eukaryota</taxon>
        <taxon>Viridiplantae</taxon>
        <taxon>Streptophyta</taxon>
        <taxon>Embryophyta</taxon>
        <taxon>Tracheophyta</taxon>
        <taxon>Spermatophyta</taxon>
        <taxon>Magnoliopsida</taxon>
        <taxon>Liliopsida</taxon>
        <taxon>Arecaceae</taxon>
        <taxon>Coryphoideae</taxon>
        <taxon>Phoeniceae</taxon>
        <taxon>Phoenix</taxon>
    </lineage>
</organism>
<sequence>MWGPRICSSSFPINTPRVHFEPRLALRSSAGDLRGLLLSPSDSILLEVVLIQIIQSAMGTEDSKDLLKNMDWKTVGGAVPGQPSVSVTKKRLPKKIRQVPDYYFLPRRSLPSAIAVYGALCAAGVGAGMLVEVWINKKIKEDGGVVWEMN</sequence>
<evidence type="ECO:0000313" key="2">
    <source>
        <dbReference type="Proteomes" id="UP000228380"/>
    </source>
</evidence>
<dbReference type="RefSeq" id="XP_008788136.2">
    <property type="nucleotide sequence ID" value="XM_008789914.4"/>
</dbReference>
<dbReference type="GeneID" id="103705986"/>
<name>A0A8B7BYQ2_PHODC</name>
<dbReference type="PANTHER" id="PTHR36797">
    <property type="entry name" value="OS01G0258600 PROTEIN"/>
    <property type="match status" value="1"/>
</dbReference>
<keyword evidence="2" id="KW-1185">Reference proteome</keyword>
<reference evidence="3" key="2">
    <citation type="submission" date="2025-08" db="UniProtKB">
        <authorList>
            <consortium name="RefSeq"/>
        </authorList>
    </citation>
    <scope>IDENTIFICATION</scope>
    <source>
        <tissue evidence="3">Young leaves</tissue>
    </source>
</reference>